<evidence type="ECO:0000313" key="5">
    <source>
        <dbReference type="Proteomes" id="UP000676325"/>
    </source>
</evidence>
<dbReference type="Proteomes" id="UP000676325">
    <property type="component" value="Unassembled WGS sequence"/>
</dbReference>
<keyword evidence="1" id="KW-0596">Phosphopantetheine</keyword>
<proteinExistence type="predicted"/>
<evidence type="ECO:0000259" key="3">
    <source>
        <dbReference type="PROSITE" id="PS50075"/>
    </source>
</evidence>
<feature type="domain" description="Carrier" evidence="3">
    <location>
        <begin position="1"/>
        <end position="79"/>
    </location>
</feature>
<accession>A0A941EAN1</accession>
<dbReference type="Pfam" id="PF00550">
    <property type="entry name" value="PP-binding"/>
    <property type="match status" value="1"/>
</dbReference>
<comment type="caution">
    <text evidence="4">The sequence shown here is derived from an EMBL/GenBank/DDBJ whole genome shotgun (WGS) entry which is preliminary data.</text>
</comment>
<dbReference type="InterPro" id="IPR036736">
    <property type="entry name" value="ACP-like_sf"/>
</dbReference>
<keyword evidence="5" id="KW-1185">Reference proteome</keyword>
<dbReference type="PROSITE" id="PS50075">
    <property type="entry name" value="CARRIER"/>
    <property type="match status" value="1"/>
</dbReference>
<dbReference type="EMBL" id="JAGSOH010000025">
    <property type="protein sequence ID" value="MBR7826927.1"/>
    <property type="molecule type" value="Genomic_DNA"/>
</dbReference>
<dbReference type="InterPro" id="IPR009081">
    <property type="entry name" value="PP-bd_ACP"/>
</dbReference>
<dbReference type="PROSITE" id="PS00012">
    <property type="entry name" value="PHOSPHOPANTETHEINE"/>
    <property type="match status" value="1"/>
</dbReference>
<gene>
    <name evidence="4" type="ORF">KDK95_11485</name>
</gene>
<dbReference type="InterPro" id="IPR006162">
    <property type="entry name" value="Ppantetheine_attach_site"/>
</dbReference>
<protein>
    <submittedName>
        <fullName evidence="4">Acyl carrier protein</fullName>
    </submittedName>
</protein>
<evidence type="ECO:0000313" key="4">
    <source>
        <dbReference type="EMBL" id="MBR7826927.1"/>
    </source>
</evidence>
<sequence>MEYNDAVELVTRLVCGFRNVDPAQLAETDDLAETLGFDSLDAAELVAAIHKETGREFAAASPQDLSTVRIIATRLVGQEVAA</sequence>
<organism evidence="4 5">
    <name type="scientific">Actinospica acidithermotolerans</name>
    <dbReference type="NCBI Taxonomy" id="2828514"/>
    <lineage>
        <taxon>Bacteria</taxon>
        <taxon>Bacillati</taxon>
        <taxon>Actinomycetota</taxon>
        <taxon>Actinomycetes</taxon>
        <taxon>Catenulisporales</taxon>
        <taxon>Actinospicaceae</taxon>
        <taxon>Actinospica</taxon>
    </lineage>
</organism>
<name>A0A941EAN1_9ACTN</name>
<evidence type="ECO:0000256" key="1">
    <source>
        <dbReference type="ARBA" id="ARBA00022450"/>
    </source>
</evidence>
<evidence type="ECO:0000256" key="2">
    <source>
        <dbReference type="ARBA" id="ARBA00022553"/>
    </source>
</evidence>
<dbReference type="Gene3D" id="1.10.1200.10">
    <property type="entry name" value="ACP-like"/>
    <property type="match status" value="1"/>
</dbReference>
<reference evidence="4" key="1">
    <citation type="submission" date="2021-04" db="EMBL/GenBank/DDBJ databases">
        <title>Genome based classification of Actinospica acidithermotolerans sp. nov., an actinobacterium isolated from an Indonesian hot spring.</title>
        <authorList>
            <person name="Kusuma A.B."/>
            <person name="Putra K.E."/>
            <person name="Nafisah S."/>
            <person name="Loh J."/>
            <person name="Nouioui I."/>
            <person name="Goodfellow M."/>
        </authorList>
    </citation>
    <scope>NUCLEOTIDE SEQUENCE</scope>
    <source>
        <strain evidence="4">MGRD01-02</strain>
    </source>
</reference>
<dbReference type="AlphaFoldDB" id="A0A941EAN1"/>
<dbReference type="SUPFAM" id="SSF47336">
    <property type="entry name" value="ACP-like"/>
    <property type="match status" value="1"/>
</dbReference>
<dbReference type="RefSeq" id="WP_212518074.1">
    <property type="nucleotide sequence ID" value="NZ_JAGSOH010000025.1"/>
</dbReference>
<keyword evidence="2" id="KW-0597">Phosphoprotein</keyword>